<feature type="region of interest" description="Disordered" evidence="1">
    <location>
        <begin position="1"/>
        <end position="46"/>
    </location>
</feature>
<dbReference type="AlphaFoldDB" id="A0AAV1HU26"/>
<evidence type="ECO:0000313" key="2">
    <source>
        <dbReference type="EMBL" id="CAK0732753.1"/>
    </source>
</evidence>
<feature type="compositionally biased region" description="Basic and acidic residues" evidence="1">
    <location>
        <begin position="17"/>
        <end position="26"/>
    </location>
</feature>
<evidence type="ECO:0000313" key="3">
    <source>
        <dbReference type="Proteomes" id="UP001314263"/>
    </source>
</evidence>
<name>A0AAV1HU26_9CHLO</name>
<sequence length="123" mass="13091">MEEAPEAGSDGAQRADVSGERQEEAPHAGSEADTAERSAGVTQQGSISELSELLQAAPDLLVKDAMLGQSIDRGWTSELYEILEATPDLMVKESMHESASGDSELFEMLKATPDLLLSPPFAD</sequence>
<protein>
    <submittedName>
        <fullName evidence="2">Uncharacterized protein</fullName>
    </submittedName>
</protein>
<gene>
    <name evidence="2" type="ORF">CVIRNUC_000176</name>
</gene>
<dbReference type="Proteomes" id="UP001314263">
    <property type="component" value="Unassembled WGS sequence"/>
</dbReference>
<comment type="caution">
    <text evidence="2">The sequence shown here is derived from an EMBL/GenBank/DDBJ whole genome shotgun (WGS) entry which is preliminary data.</text>
</comment>
<evidence type="ECO:0000256" key="1">
    <source>
        <dbReference type="SAM" id="MobiDB-lite"/>
    </source>
</evidence>
<accession>A0AAV1HU26</accession>
<keyword evidence="3" id="KW-1185">Reference proteome</keyword>
<dbReference type="EMBL" id="CAUYUE010000001">
    <property type="protein sequence ID" value="CAK0732753.1"/>
    <property type="molecule type" value="Genomic_DNA"/>
</dbReference>
<proteinExistence type="predicted"/>
<reference evidence="2 3" key="1">
    <citation type="submission" date="2023-10" db="EMBL/GenBank/DDBJ databases">
        <authorList>
            <person name="Maclean D."/>
            <person name="Macfadyen A."/>
        </authorList>
    </citation>
    <scope>NUCLEOTIDE SEQUENCE [LARGE SCALE GENOMIC DNA]</scope>
</reference>
<organism evidence="2 3">
    <name type="scientific">Coccomyxa viridis</name>
    <dbReference type="NCBI Taxonomy" id="1274662"/>
    <lineage>
        <taxon>Eukaryota</taxon>
        <taxon>Viridiplantae</taxon>
        <taxon>Chlorophyta</taxon>
        <taxon>core chlorophytes</taxon>
        <taxon>Trebouxiophyceae</taxon>
        <taxon>Trebouxiophyceae incertae sedis</taxon>
        <taxon>Coccomyxaceae</taxon>
        <taxon>Coccomyxa</taxon>
    </lineage>
</organism>